<evidence type="ECO:0000313" key="3">
    <source>
        <dbReference type="Proteomes" id="UP000299102"/>
    </source>
</evidence>
<dbReference type="AlphaFoldDB" id="A0A4C1T565"/>
<name>A0A4C1T565_EUMVA</name>
<evidence type="ECO:0000313" key="2">
    <source>
        <dbReference type="EMBL" id="GBP09663.1"/>
    </source>
</evidence>
<proteinExistence type="predicted"/>
<organism evidence="2 3">
    <name type="scientific">Eumeta variegata</name>
    <name type="common">Bagworm moth</name>
    <name type="synonym">Eumeta japonica</name>
    <dbReference type="NCBI Taxonomy" id="151549"/>
    <lineage>
        <taxon>Eukaryota</taxon>
        <taxon>Metazoa</taxon>
        <taxon>Ecdysozoa</taxon>
        <taxon>Arthropoda</taxon>
        <taxon>Hexapoda</taxon>
        <taxon>Insecta</taxon>
        <taxon>Pterygota</taxon>
        <taxon>Neoptera</taxon>
        <taxon>Endopterygota</taxon>
        <taxon>Lepidoptera</taxon>
        <taxon>Glossata</taxon>
        <taxon>Ditrysia</taxon>
        <taxon>Tineoidea</taxon>
        <taxon>Psychidae</taxon>
        <taxon>Oiketicinae</taxon>
        <taxon>Eumeta</taxon>
    </lineage>
</organism>
<comment type="caution">
    <text evidence="2">The sequence shown here is derived from an EMBL/GenBank/DDBJ whole genome shotgun (WGS) entry which is preliminary data.</text>
</comment>
<evidence type="ECO:0000256" key="1">
    <source>
        <dbReference type="SAM" id="MobiDB-lite"/>
    </source>
</evidence>
<dbReference type="Proteomes" id="UP000299102">
    <property type="component" value="Unassembled WGS sequence"/>
</dbReference>
<protein>
    <submittedName>
        <fullName evidence="2">Uncharacterized protein</fullName>
    </submittedName>
</protein>
<gene>
    <name evidence="2" type="ORF">EVAR_76637_1</name>
</gene>
<sequence length="132" mass="15745">MHPPRARINSAEYQKNEQRFPITYLSFQMGTKFRSLRSEVEIDIMLWIDADTRIDTKIGVGWKLKVIFSERRRLQLPTPYLFMRVAPIKRNRRRRRREVRPRARARSNPAQRRGAYRFSQMRFTPGAPAPTG</sequence>
<feature type="compositionally biased region" description="Basic residues" evidence="1">
    <location>
        <begin position="91"/>
        <end position="105"/>
    </location>
</feature>
<reference evidence="2 3" key="1">
    <citation type="journal article" date="2019" name="Commun. Biol.">
        <title>The bagworm genome reveals a unique fibroin gene that provides high tensile strength.</title>
        <authorList>
            <person name="Kono N."/>
            <person name="Nakamura H."/>
            <person name="Ohtoshi R."/>
            <person name="Tomita M."/>
            <person name="Numata K."/>
            <person name="Arakawa K."/>
        </authorList>
    </citation>
    <scope>NUCLEOTIDE SEQUENCE [LARGE SCALE GENOMIC DNA]</scope>
</reference>
<dbReference type="EMBL" id="BGZK01000036">
    <property type="protein sequence ID" value="GBP09663.1"/>
    <property type="molecule type" value="Genomic_DNA"/>
</dbReference>
<feature type="region of interest" description="Disordered" evidence="1">
    <location>
        <begin position="91"/>
        <end position="132"/>
    </location>
</feature>
<keyword evidence="3" id="KW-1185">Reference proteome</keyword>
<accession>A0A4C1T565</accession>